<accession>A0ABX0QLV0</accession>
<feature type="transmembrane region" description="Helical" evidence="6">
    <location>
        <begin position="336"/>
        <end position="356"/>
    </location>
</feature>
<comment type="subcellular location">
    <subcellularLocation>
        <location evidence="1">Cell membrane</location>
        <topology evidence="1">Multi-pass membrane protein</topology>
    </subcellularLocation>
</comment>
<feature type="transmembrane region" description="Helical" evidence="6">
    <location>
        <begin position="174"/>
        <end position="193"/>
    </location>
</feature>
<keyword evidence="3 6" id="KW-0812">Transmembrane</keyword>
<reference evidence="8" key="1">
    <citation type="submission" date="2019-09" db="EMBL/GenBank/DDBJ databases">
        <authorList>
            <person name="Jung D.-H."/>
        </authorList>
    </citation>
    <scope>NUCLEOTIDE SEQUENCE [LARGE SCALE GENOMIC DNA]</scope>
    <source>
        <strain evidence="8">JA-25</strain>
    </source>
</reference>
<proteinExistence type="predicted"/>
<evidence type="ECO:0000256" key="6">
    <source>
        <dbReference type="SAM" id="Phobius"/>
    </source>
</evidence>
<feature type="transmembrane region" description="Helical" evidence="6">
    <location>
        <begin position="116"/>
        <end position="134"/>
    </location>
</feature>
<evidence type="ECO:0000256" key="3">
    <source>
        <dbReference type="ARBA" id="ARBA00022692"/>
    </source>
</evidence>
<reference evidence="8" key="2">
    <citation type="submission" date="2023-07" db="EMBL/GenBank/DDBJ databases">
        <authorList>
            <person name="Jung D.-H."/>
        </authorList>
    </citation>
    <scope>NUCLEOTIDE SEQUENCE [LARGE SCALE GENOMIC DNA]</scope>
    <source>
        <strain evidence="8">JA-25</strain>
    </source>
</reference>
<evidence type="ECO:0000313" key="8">
    <source>
        <dbReference type="Proteomes" id="UP000606008"/>
    </source>
</evidence>
<feature type="transmembrane region" description="Helical" evidence="6">
    <location>
        <begin position="146"/>
        <end position="168"/>
    </location>
</feature>
<name>A0ABX0QLV0_9BACT</name>
<dbReference type="PANTHER" id="PTHR30250">
    <property type="entry name" value="PST FAMILY PREDICTED COLANIC ACID TRANSPORTER"/>
    <property type="match status" value="1"/>
</dbReference>
<feature type="transmembrane region" description="Helical" evidence="6">
    <location>
        <begin position="304"/>
        <end position="324"/>
    </location>
</feature>
<dbReference type="RefSeq" id="WP_166693492.1">
    <property type="nucleotide sequence ID" value="NZ_WAEL01000008.1"/>
</dbReference>
<feature type="transmembrane region" description="Helical" evidence="6">
    <location>
        <begin position="260"/>
        <end position="283"/>
    </location>
</feature>
<protein>
    <recommendedName>
        <fullName evidence="9">Polysaccharide biosynthesis protein C-terminal domain-containing protein</fullName>
    </recommendedName>
</protein>
<feature type="transmembrane region" description="Helical" evidence="6">
    <location>
        <begin position="394"/>
        <end position="415"/>
    </location>
</feature>
<feature type="transmembrane region" description="Helical" evidence="6">
    <location>
        <begin position="368"/>
        <end position="388"/>
    </location>
</feature>
<evidence type="ECO:0000256" key="2">
    <source>
        <dbReference type="ARBA" id="ARBA00022475"/>
    </source>
</evidence>
<dbReference type="Proteomes" id="UP000606008">
    <property type="component" value="Unassembled WGS sequence"/>
</dbReference>
<dbReference type="PANTHER" id="PTHR30250:SF11">
    <property type="entry name" value="O-ANTIGEN TRANSPORTER-RELATED"/>
    <property type="match status" value="1"/>
</dbReference>
<evidence type="ECO:0000256" key="1">
    <source>
        <dbReference type="ARBA" id="ARBA00004651"/>
    </source>
</evidence>
<sequence length="421" mass="46174">MTFAPAWSRLSAAVSSIWQRTAALWWAQGISAATGVAYGKVTALFITPATLGAFNLQLATTMLLHGIVVSPTIQTYMSALQQYDPTVARRFYIKMLAVIYAVSLAGTLLYAATHQWLAVGLLMWLVTCLQGMYLMNSSYFTAYGYINRLALIQALNPAINLLLLVALISTGQPVTTTALWGCAILLNGTLWLVSAYYRRRLASEPVVTSSVTVRPASIHFRRYATPLFAQAIFAWLINYVDKYIISLLLTQAAVGYYSAGYSMGSRLMILTGPFVTQLTMRLYALRRTSQSPAVATADLKKSLCFVWLLGGSAALVLFCFQEPIGNLFLSGTYRPSFAIVPLIATAYLFLSSTQLVESTFFAFEKTKYVLLNSIGTATINLGLNFLLLPRFGTAGAAYAMVLSMAFQFMVALILYKRVLTA</sequence>
<comment type="caution">
    <text evidence="7">The sequence shown here is derived from an EMBL/GenBank/DDBJ whole genome shotgun (WGS) entry which is preliminary data.</text>
</comment>
<keyword evidence="8" id="KW-1185">Reference proteome</keyword>
<feature type="transmembrane region" description="Helical" evidence="6">
    <location>
        <begin position="91"/>
        <end position="110"/>
    </location>
</feature>
<dbReference type="EMBL" id="WAEL01000008">
    <property type="protein sequence ID" value="NID12788.1"/>
    <property type="molecule type" value="Genomic_DNA"/>
</dbReference>
<gene>
    <name evidence="7" type="ORF">F7231_21635</name>
</gene>
<organism evidence="7 8">
    <name type="scientific">Fibrivirga algicola</name>
    <dbReference type="NCBI Taxonomy" id="2950420"/>
    <lineage>
        <taxon>Bacteria</taxon>
        <taxon>Pseudomonadati</taxon>
        <taxon>Bacteroidota</taxon>
        <taxon>Cytophagia</taxon>
        <taxon>Cytophagales</taxon>
        <taxon>Spirosomataceae</taxon>
        <taxon>Fibrivirga</taxon>
    </lineage>
</organism>
<evidence type="ECO:0000256" key="4">
    <source>
        <dbReference type="ARBA" id="ARBA00022989"/>
    </source>
</evidence>
<dbReference type="InterPro" id="IPR050833">
    <property type="entry name" value="Poly_Biosynth_Transport"/>
</dbReference>
<evidence type="ECO:0000256" key="5">
    <source>
        <dbReference type="ARBA" id="ARBA00023136"/>
    </source>
</evidence>
<keyword evidence="4 6" id="KW-1133">Transmembrane helix</keyword>
<evidence type="ECO:0008006" key="9">
    <source>
        <dbReference type="Google" id="ProtNLM"/>
    </source>
</evidence>
<keyword evidence="2" id="KW-1003">Cell membrane</keyword>
<keyword evidence="5 6" id="KW-0472">Membrane</keyword>
<evidence type="ECO:0000313" key="7">
    <source>
        <dbReference type="EMBL" id="NID12788.1"/>
    </source>
</evidence>